<evidence type="ECO:0000313" key="4">
    <source>
        <dbReference type="Proteomes" id="UP000032900"/>
    </source>
</evidence>
<dbReference type="InterPro" id="IPR001434">
    <property type="entry name" value="OmcB-like_DUF11"/>
</dbReference>
<dbReference type="STRING" id="1236989.JCM15548_12470"/>
<dbReference type="InterPro" id="IPR047589">
    <property type="entry name" value="DUF11_rpt"/>
</dbReference>
<protein>
    <recommendedName>
        <fullName evidence="2">DUF11 domain-containing protein</fullName>
    </recommendedName>
</protein>
<sequence length="1447" mass="152427">MGAITASTSKTLEITATVKPTGTYTFPGSITGGQSDPTAGNNTTSTTTTPTPITDLTLGVAVDEEEPDVGSNVTFTITATNNGPSNATGVNVSAILPAGYTLISQTGGTNYIPGTGAWSVGDLAASTNKTLEITASVNPSGPYAFNGTIAGSQTDLITDNNDASTTTTPQPITDLALNMAVDNPTPDVGSNVTFSLTATNNGPSNATGVTVTAALPAGYTYVSHTAGMTYSSGSWTVGNLAAGTNKTLEITATVNPTGSYTFNGTIEGGQTDLTTGNNSTSTTTNSTDITDLVIDVTVDNATPNVGSHVVFTLTATNNGPSDASGVNVTAALPAGYTYVSHTSGIAYISGTWTVGNLTAGTSKELKITATVNPPANYLFNASISGNQSDLSTGNNSDQISITPQQSDLIINMSASESDPLVGETVTFTLSATNEGPNNATNVLVTDQLPSGFTHTGSTPSKGSYNASSGIWTIGALAVNETVTLQISSSVKAPETGNNYLNKASITGDQYDPDTSNNEAKVLADPQQSDLSIIVTADQSDYYVDNQPVFTITIDNEGPDEASGLAINAVVPAGYSDISDISSGGVLSSGTISWSNKNLNNGASLSLTFKATIDPPQQAANEYQVAAFIAAFDQFDPVESDNSASLTPNILNTPPVANANDATTDEDTPLNVNAANGVLSNDTDIDGDPLTVTQFRVNSMTRPAGTELTFTQGKLTIHPNGSFTYTPALNFNGAVPEISYTVSDGTTTSTGILGITVNAVNDSPVVTDDYVYTAEGTPVNYSILANDNDLADGSAGGLDGNTLKITQEPSNGTLTILQNNQIIYSPHTGFYGNDEAEYEICDLGYPGSLCRSAKIFFSVARRSPIANDDTAETDEDEAVQIDILSNDDDTDIDPTTVEIIVKPKYGTANYLGNGMVEYMPDQDFNGTDFFTYTVTDRTNLTSNEARVDITIHPVDDAPVATDGLYSTRENQPVVIPMSERVSDADNNIDWNSIAIVAQPANGQVTTGPGTGEVSYTPDNHFFGTDEFQFTLSDLTSLTSNVATISIQVSDQAPTAADDVASTNEDEAVIIHVLDNDTDPQNDINTASVAISQAPQNGSASPNEDGTVTYTPNPDYFGEDSFFYKVCDDIDYCDEARVTITIDPVNDAPVAVDDEVTLPEDTSVLIRALNNDFDVDNANGELTLTIVTQPLNGAAQLVSEPIGIQYTPNENYFGTDQIIYRITDPDGLWDEATINLSITWVNDTPLSANDQYGPISLAGATLDVLANDSDPDDNLDPSSLSIYEAPKNGTATPNPDGTIYYLPNEDFFGNDSFLYQICDEEGACAQAQVSLSVIAGNGPPQANNDEYTLSEDEPYLFNPIGNDQDPNNNIDPSTSKLFRPPKTGHWNLWVMMEVCNTPRQRIFMAAILLFMKSATPETRFIVTRPPSALPLHPPMMHLDRYLISSTPMI</sequence>
<feature type="region of interest" description="Disordered" evidence="1">
    <location>
        <begin position="23"/>
        <end position="51"/>
    </location>
</feature>
<dbReference type="Gene3D" id="2.60.40.2810">
    <property type="match status" value="1"/>
</dbReference>
<feature type="domain" description="DUF11" evidence="2">
    <location>
        <begin position="291"/>
        <end position="400"/>
    </location>
</feature>
<evidence type="ECO:0000259" key="2">
    <source>
        <dbReference type="Pfam" id="PF01345"/>
    </source>
</evidence>
<proteinExistence type="predicted"/>
<dbReference type="EMBL" id="BAZW01000019">
    <property type="protein sequence ID" value="GAO30213.1"/>
    <property type="molecule type" value="Genomic_DNA"/>
</dbReference>
<accession>A0A0E9LY34</accession>
<dbReference type="Gene3D" id="2.60.40.1200">
    <property type="match status" value="1"/>
</dbReference>
<feature type="domain" description="DUF11" evidence="2">
    <location>
        <begin position="529"/>
        <end position="646"/>
    </location>
</feature>
<comment type="caution">
    <text evidence="3">The sequence shown here is derived from an EMBL/GenBank/DDBJ whole genome shotgun (WGS) entry which is preliminary data.</text>
</comment>
<feature type="compositionally biased region" description="Low complexity" evidence="1">
    <location>
        <begin position="36"/>
        <end position="51"/>
    </location>
</feature>
<feature type="region of interest" description="Disordered" evidence="1">
    <location>
        <begin position="639"/>
        <end position="665"/>
    </location>
</feature>
<dbReference type="Gene3D" id="2.60.40.3440">
    <property type="match status" value="5"/>
</dbReference>
<reference evidence="3 4" key="1">
    <citation type="journal article" date="2015" name="Microbes Environ.">
        <title>Distribution and evolution of nitrogen fixation genes in the phylum bacteroidetes.</title>
        <authorList>
            <person name="Inoue J."/>
            <person name="Oshima K."/>
            <person name="Suda W."/>
            <person name="Sakamoto M."/>
            <person name="Iino T."/>
            <person name="Noda S."/>
            <person name="Hongoh Y."/>
            <person name="Hattori M."/>
            <person name="Ohkuma M."/>
        </authorList>
    </citation>
    <scope>NUCLEOTIDE SEQUENCE [LARGE SCALE GENOMIC DNA]</scope>
    <source>
        <strain evidence="3">JCM 15548</strain>
    </source>
</reference>
<dbReference type="PANTHER" id="PTHR34819">
    <property type="entry name" value="LARGE CYSTEINE-RICH PERIPLASMIC PROTEIN OMCB"/>
    <property type="match status" value="1"/>
</dbReference>
<dbReference type="NCBIfam" id="TIGR01451">
    <property type="entry name" value="B_ant_repeat"/>
    <property type="match status" value="4"/>
</dbReference>
<dbReference type="NCBIfam" id="NF012211">
    <property type="entry name" value="tand_rpt_95"/>
    <property type="match status" value="6"/>
</dbReference>
<name>A0A0E9LY34_9BACT</name>
<organism evidence="3 4">
    <name type="scientific">Geofilum rubicundum JCM 15548</name>
    <dbReference type="NCBI Taxonomy" id="1236989"/>
    <lineage>
        <taxon>Bacteria</taxon>
        <taxon>Pseudomonadati</taxon>
        <taxon>Bacteroidota</taxon>
        <taxon>Bacteroidia</taxon>
        <taxon>Marinilabiliales</taxon>
        <taxon>Marinilabiliaceae</taxon>
        <taxon>Geofilum</taxon>
    </lineage>
</organism>
<feature type="domain" description="DUF11" evidence="2">
    <location>
        <begin position="174"/>
        <end position="283"/>
    </location>
</feature>
<feature type="domain" description="DUF11" evidence="2">
    <location>
        <begin position="407"/>
        <end position="521"/>
    </location>
</feature>
<keyword evidence="4" id="KW-1185">Reference proteome</keyword>
<dbReference type="Gene3D" id="2.60.40.10">
    <property type="entry name" value="Immunoglobulins"/>
    <property type="match status" value="4"/>
</dbReference>
<dbReference type="InterPro" id="IPR051172">
    <property type="entry name" value="Chlamydia_OmcB"/>
</dbReference>
<dbReference type="PANTHER" id="PTHR34819:SF3">
    <property type="entry name" value="CELL SURFACE PROTEIN"/>
    <property type="match status" value="1"/>
</dbReference>
<evidence type="ECO:0000256" key="1">
    <source>
        <dbReference type="SAM" id="MobiDB-lite"/>
    </source>
</evidence>
<feature type="compositionally biased region" description="Polar residues" evidence="1">
    <location>
        <begin position="23"/>
        <end position="35"/>
    </location>
</feature>
<feature type="compositionally biased region" description="Polar residues" evidence="1">
    <location>
        <begin position="639"/>
        <end position="651"/>
    </location>
</feature>
<feature type="domain" description="DUF11" evidence="2">
    <location>
        <begin position="55"/>
        <end position="166"/>
    </location>
</feature>
<dbReference type="Pfam" id="PF17963">
    <property type="entry name" value="Big_9"/>
    <property type="match status" value="7"/>
</dbReference>
<gene>
    <name evidence="3" type="ORF">JCM15548_12470</name>
</gene>
<feature type="region of interest" description="Disordered" evidence="1">
    <location>
        <begin position="1266"/>
        <end position="1293"/>
    </location>
</feature>
<dbReference type="InterPro" id="IPR013783">
    <property type="entry name" value="Ig-like_fold"/>
</dbReference>
<dbReference type="Pfam" id="PF01345">
    <property type="entry name" value="DUF11"/>
    <property type="match status" value="5"/>
</dbReference>
<evidence type="ECO:0000313" key="3">
    <source>
        <dbReference type="EMBL" id="GAO30213.1"/>
    </source>
</evidence>
<dbReference type="Proteomes" id="UP000032900">
    <property type="component" value="Unassembled WGS sequence"/>
</dbReference>